<feature type="compositionally biased region" description="Low complexity" evidence="1">
    <location>
        <begin position="415"/>
        <end position="431"/>
    </location>
</feature>
<dbReference type="InterPro" id="IPR016137">
    <property type="entry name" value="RGS"/>
</dbReference>
<feature type="compositionally biased region" description="Polar residues" evidence="1">
    <location>
        <begin position="565"/>
        <end position="579"/>
    </location>
</feature>
<feature type="compositionally biased region" description="Low complexity" evidence="1">
    <location>
        <begin position="27"/>
        <end position="47"/>
    </location>
</feature>
<proteinExistence type="predicted"/>
<feature type="compositionally biased region" description="Basic and acidic residues" evidence="1">
    <location>
        <begin position="49"/>
        <end position="58"/>
    </location>
</feature>
<dbReference type="OrthoDB" id="10614160at2759"/>
<dbReference type="EMBL" id="GG738847">
    <property type="protein sequence ID" value="EFC49508.1"/>
    <property type="molecule type" value="Genomic_DNA"/>
</dbReference>
<keyword evidence="2" id="KW-1133">Transmembrane helix</keyword>
<dbReference type="SMART" id="SM00315">
    <property type="entry name" value="RGS"/>
    <property type="match status" value="1"/>
</dbReference>
<keyword evidence="5" id="KW-1185">Reference proteome</keyword>
<feature type="region of interest" description="Disordered" evidence="1">
    <location>
        <begin position="1251"/>
        <end position="1271"/>
    </location>
</feature>
<accession>D2V0E0</accession>
<dbReference type="GeneID" id="8852662"/>
<feature type="compositionally biased region" description="Polar residues" evidence="1">
    <location>
        <begin position="637"/>
        <end position="646"/>
    </location>
</feature>
<feature type="compositionally biased region" description="Polar residues" evidence="1">
    <location>
        <begin position="1"/>
        <end position="10"/>
    </location>
</feature>
<dbReference type="STRING" id="5762.D2V0E0"/>
<reference evidence="4 5" key="1">
    <citation type="journal article" date="2010" name="Cell">
        <title>The genome of Naegleria gruberi illuminates early eukaryotic versatility.</title>
        <authorList>
            <person name="Fritz-Laylin L.K."/>
            <person name="Prochnik S.E."/>
            <person name="Ginger M.L."/>
            <person name="Dacks J.B."/>
            <person name="Carpenter M.L."/>
            <person name="Field M.C."/>
            <person name="Kuo A."/>
            <person name="Paredez A."/>
            <person name="Chapman J."/>
            <person name="Pham J."/>
            <person name="Shu S."/>
            <person name="Neupane R."/>
            <person name="Cipriano M."/>
            <person name="Mancuso J."/>
            <person name="Tu H."/>
            <person name="Salamov A."/>
            <person name="Lindquist E."/>
            <person name="Shapiro H."/>
            <person name="Lucas S."/>
            <person name="Grigoriev I.V."/>
            <person name="Cande W.Z."/>
            <person name="Fulton C."/>
            <person name="Rokhsar D.S."/>
            <person name="Dawson S.C."/>
        </authorList>
    </citation>
    <scope>NUCLEOTIDE SEQUENCE [LARGE SCALE GENOMIC DNA]</scope>
    <source>
        <strain evidence="4 5">NEG-M</strain>
    </source>
</reference>
<dbReference type="RefSeq" id="XP_002682252.1">
    <property type="nucleotide sequence ID" value="XM_002682206.1"/>
</dbReference>
<evidence type="ECO:0000313" key="4">
    <source>
        <dbReference type="EMBL" id="EFC49508.1"/>
    </source>
</evidence>
<protein>
    <submittedName>
        <fullName evidence="4">Predicted protein</fullName>
    </submittedName>
</protein>
<keyword evidence="2" id="KW-0472">Membrane</keyword>
<dbReference type="VEuPathDB" id="AmoebaDB:NAEGRDRAFT_45674"/>
<feature type="transmembrane region" description="Helical" evidence="2">
    <location>
        <begin position="950"/>
        <end position="975"/>
    </location>
</feature>
<dbReference type="SUPFAM" id="SSF48097">
    <property type="entry name" value="Regulator of G-protein signaling, RGS"/>
    <property type="match status" value="1"/>
</dbReference>
<evidence type="ECO:0000259" key="3">
    <source>
        <dbReference type="SMART" id="SM00315"/>
    </source>
</evidence>
<organism evidence="5">
    <name type="scientific">Naegleria gruberi</name>
    <name type="common">Amoeba</name>
    <dbReference type="NCBI Taxonomy" id="5762"/>
    <lineage>
        <taxon>Eukaryota</taxon>
        <taxon>Discoba</taxon>
        <taxon>Heterolobosea</taxon>
        <taxon>Tetramitia</taxon>
        <taxon>Eutetramitia</taxon>
        <taxon>Vahlkampfiidae</taxon>
        <taxon>Naegleria</taxon>
    </lineage>
</organism>
<evidence type="ECO:0000256" key="2">
    <source>
        <dbReference type="SAM" id="Phobius"/>
    </source>
</evidence>
<feature type="compositionally biased region" description="Polar residues" evidence="1">
    <location>
        <begin position="722"/>
        <end position="741"/>
    </location>
</feature>
<feature type="transmembrane region" description="Helical" evidence="2">
    <location>
        <begin position="1128"/>
        <end position="1153"/>
    </location>
</feature>
<feature type="compositionally biased region" description="Acidic residues" evidence="1">
    <location>
        <begin position="403"/>
        <end position="412"/>
    </location>
</feature>
<dbReference type="InterPro" id="IPR044926">
    <property type="entry name" value="RGS_subdomain_2"/>
</dbReference>
<feature type="region of interest" description="Disordered" evidence="1">
    <location>
        <begin position="384"/>
        <end position="434"/>
    </location>
</feature>
<sequence length="1394" mass="157000">MGGNTISKVTKTLPKNPASVLQEAKASRAVANNAASTSFSSPTSSSKFSKREEEDKWMEDQATRVVGDEHRKVRLVGYNLPGEDVKYVSREDYDVMEEWNNLVKEQGVKGLEQVEREMKEMNDINVEERKYWEEQQLKEEYKISSGVAADESPDESNVKLTPEQELLMKLSGNAQVKDLTDSDNNKEDEYEKLVSQNKDDDFVHHLQNITSTFKVQTNEVEETTNTDYTNVVGKARARPLFEDIHNDSGRVYLPHNNQLNAGEDKEELARGIITSISGNNNPRAVRGRFYPDTVKDVELRKFCDLKRELEYANTEQSNKDAEALLKDFASQQAMSEETLKSILKYSTTTKTRTSHTARRLSRIYRSSPSSPSVVVVQSGTAENYHQDNSFAVEENTDDPNVMADDEQDEEEGALSPPQIITKSPTPSSSSPNFKLNLANIKSYQQQQNNSINDASLSTTSNKMSSIQHIMIKTPRGRSVSEAVLPNSARVSSSNNSLESESEFYQVPAVNSSGRFTSRTSRMNNNSSTRRTNQSSPYYIPPSSSTQSPRSILSNYNNNNNNSSSTPRTRSPANQSPRSALTPRQVTFFDESPNQLPHSANAILFNQQQQMSPDYIFQLAAATNSNNNAIGSSGNNSRSQSPATTNKLAPKHLQGNLKIPHEKYITTPSPNGGNGSKSPLAPSVYESIFGVPHSKQSLMFRHSYGNEFEARGEEEVVEDLSFNHKSPNYSNNQSNRTASPQLTPRRLAQQMTSSIKARLSPRNKAEKEGFSGLVDESSSLEMNQNVFSNDIGIIMHSHDDHLNDLKSDDESSVRHVVQDIDMHEVIATAMDGMKSHHVQTISADSINREGSTLSVSPNYLIPNMDSTESSCQSPPTTSQLVMAASVTNINKPPMHTYSTSDLTTISPGMMKGRASVGTDAEGKSVVSNHKKKQLFKVKTCCGTIELSVFKLFALAALFVNTLAFVWLAVLLSLIYVNQIDQYTLETTPSLKATQSIQYTRAMMSYLTKVTAYSSTCAPLLLQYENFTYYNETMYINRFEADYLALMSDLNASKAVLSQEIVNNLENSSFMGKDLEAYQLLKNGQPLEALKLLESNEYVKQYKMEKDTVVDPISSYFEALGLKKTYEMSFLSLMGLIVVACVFAFVVPLFIFILVCAFNRDSLHLERLNRANAVMLMDTMNNEILRDLFKKHCEIEYASENFSILEKINEYKQLCEKSFEIQVALFDIENNGPNELDVSSPVKRRPGTVEIEFPSSPISPMRRKQSSADNRDSKRMKLFKRQYSEKDLERIEQEKYEIAFEIFTDYLDVNGERSININKTLSDKVKEQMDGYAKGMIDFLSDNLFDIVELEVCVVLLDTHYRFKESLSFQKQMKIDKINKAKLVRKHRTRSSRYFQ</sequence>
<dbReference type="PANTHER" id="PTHR10845">
    <property type="entry name" value="REGULATOR OF G PROTEIN SIGNALING"/>
    <property type="match status" value="1"/>
</dbReference>
<feature type="region of interest" description="Disordered" evidence="1">
    <location>
        <begin position="627"/>
        <end position="646"/>
    </location>
</feature>
<feature type="region of interest" description="Disordered" evidence="1">
    <location>
        <begin position="1"/>
        <end position="58"/>
    </location>
</feature>
<feature type="region of interest" description="Disordered" evidence="1">
    <location>
        <begin position="513"/>
        <end position="579"/>
    </location>
</feature>
<keyword evidence="2" id="KW-0812">Transmembrane</keyword>
<dbReference type="Proteomes" id="UP000006671">
    <property type="component" value="Unassembled WGS sequence"/>
</dbReference>
<feature type="compositionally biased region" description="Low complexity" evidence="1">
    <location>
        <begin position="627"/>
        <end position="636"/>
    </location>
</feature>
<evidence type="ECO:0000313" key="5">
    <source>
        <dbReference type="Proteomes" id="UP000006671"/>
    </source>
</evidence>
<feature type="region of interest" description="Disordered" evidence="1">
    <location>
        <begin position="722"/>
        <end position="769"/>
    </location>
</feature>
<dbReference type="PANTHER" id="PTHR10845:SF192">
    <property type="entry name" value="DOUBLE HIT, ISOFORM B"/>
    <property type="match status" value="1"/>
</dbReference>
<feature type="compositionally biased region" description="Low complexity" evidence="1">
    <location>
        <begin position="516"/>
        <end position="564"/>
    </location>
</feature>
<dbReference type="Gene3D" id="1.10.167.10">
    <property type="entry name" value="Regulator of G-protein Signalling 4, domain 2"/>
    <property type="match status" value="1"/>
</dbReference>
<dbReference type="KEGG" id="ngr:NAEGRDRAFT_45674"/>
<gene>
    <name evidence="4" type="ORF">NAEGRDRAFT_45674</name>
</gene>
<feature type="domain" description="RGS" evidence="3">
    <location>
        <begin position="1173"/>
        <end position="1371"/>
    </location>
</feature>
<name>D2V0E0_NAEGR</name>
<dbReference type="InterPro" id="IPR036305">
    <property type="entry name" value="RGS_sf"/>
</dbReference>
<evidence type="ECO:0000256" key="1">
    <source>
        <dbReference type="SAM" id="MobiDB-lite"/>
    </source>
</evidence>
<dbReference type="InParanoid" id="D2V0E0"/>